<dbReference type="PANTHER" id="PTHR12277">
    <property type="entry name" value="ALPHA/BETA HYDROLASE DOMAIN-CONTAINING PROTEIN"/>
    <property type="match status" value="1"/>
</dbReference>
<dbReference type="EMBL" id="JAVRJZ010000016">
    <property type="protein sequence ID" value="KAK2710722.1"/>
    <property type="molecule type" value="Genomic_DNA"/>
</dbReference>
<dbReference type="GO" id="GO:0047372">
    <property type="term" value="F:monoacylglycerol lipase activity"/>
    <property type="evidence" value="ECO:0007669"/>
    <property type="project" value="TreeGrafter"/>
</dbReference>
<evidence type="ECO:0000313" key="3">
    <source>
        <dbReference type="EMBL" id="KAK2710722.1"/>
    </source>
</evidence>
<feature type="domain" description="AB hydrolase-1" evidence="1">
    <location>
        <begin position="241"/>
        <end position="343"/>
    </location>
</feature>
<gene>
    <name evidence="3" type="ORF">QYM36_012036</name>
</gene>
<sequence>MDLLCILNGPSLKQIYPIGSKRSVDYQKNAAESFGDVGMTICRFAAKLSVYSAPIFLFYYRKSNIIDYLPLLKNVVALWSLVYTAGVVVRFLGRYANTDYVNFANQFSSAVSRKDISQVEKLLAGYDFDLKGIPTTFHYSDITTKEWKPRQYLPIYRHNQSWALALPCNVIRYILANTIGIRILYPGTIIGSFIDVPLMKGRSFLTLEYNGKRAKIETKDKNYIDTMFIDNRGRSTNGDTLVLCCEGNAGFYEIGIMTTPLECGYSVLGWNHPGFGGSTGKPHPPQELNAVDAVMQYALSLGFSPQEVIVYAWSIGGFSSSWLVMNYPEINSIIVDASFDDVVHLATAVMPKPLSSLVVGTVKSYLNLNNAEQLKLYPGPVRFIRRTRDEVICSRPGDLATNRGNDLALKVLVYRYPYVFKDDGLIAAKNWLELDKTKKEDFVKQFGDLEECRHLFLKEGTAIPSQIGEKLDTRERVKLSLFLLSNHITDFDSTHCVPLPSRLFVLPWDVRDVAKSI</sequence>
<dbReference type="GO" id="GO:0006660">
    <property type="term" value="P:phosphatidylserine catabolic process"/>
    <property type="evidence" value="ECO:0007669"/>
    <property type="project" value="TreeGrafter"/>
</dbReference>
<protein>
    <submittedName>
        <fullName evidence="3">Uncharacterized protein</fullName>
    </submittedName>
</protein>
<dbReference type="InterPro" id="IPR054518">
    <property type="entry name" value="ABHD16_N"/>
</dbReference>
<dbReference type="GO" id="GO:0012505">
    <property type="term" value="C:endomembrane system"/>
    <property type="evidence" value="ECO:0007669"/>
    <property type="project" value="TreeGrafter"/>
</dbReference>
<dbReference type="InterPro" id="IPR029058">
    <property type="entry name" value="AB_hydrolase_fold"/>
</dbReference>
<reference evidence="3" key="1">
    <citation type="submission" date="2023-07" db="EMBL/GenBank/DDBJ databases">
        <title>Chromosome-level genome assembly of Artemia franciscana.</title>
        <authorList>
            <person name="Jo E."/>
        </authorList>
    </citation>
    <scope>NUCLEOTIDE SEQUENCE</scope>
    <source>
        <tissue evidence="3">Whole body</tissue>
    </source>
</reference>
<dbReference type="GO" id="GO:0052651">
    <property type="term" value="P:monoacylglycerol catabolic process"/>
    <property type="evidence" value="ECO:0007669"/>
    <property type="project" value="TreeGrafter"/>
</dbReference>
<comment type="caution">
    <text evidence="3">The sequence shown here is derived from an EMBL/GenBank/DDBJ whole genome shotgun (WGS) entry which is preliminary data.</text>
</comment>
<dbReference type="GO" id="GO:0004620">
    <property type="term" value="F:phospholipase activity"/>
    <property type="evidence" value="ECO:0007669"/>
    <property type="project" value="TreeGrafter"/>
</dbReference>
<dbReference type="SUPFAM" id="SSF53474">
    <property type="entry name" value="alpha/beta-Hydrolases"/>
    <property type="match status" value="1"/>
</dbReference>
<dbReference type="EMBL" id="JAVRJZ010000016">
    <property type="protein sequence ID" value="KAK2710724.1"/>
    <property type="molecule type" value="Genomic_DNA"/>
</dbReference>
<dbReference type="Proteomes" id="UP001187531">
    <property type="component" value="Unassembled WGS sequence"/>
</dbReference>
<proteinExistence type="predicted"/>
<dbReference type="PANTHER" id="PTHR12277:SF72">
    <property type="entry name" value="BAT5L PROTEIN"/>
    <property type="match status" value="1"/>
</dbReference>
<dbReference type="Gene3D" id="3.40.50.1820">
    <property type="entry name" value="alpha/beta hydrolase"/>
    <property type="match status" value="1"/>
</dbReference>
<evidence type="ECO:0000313" key="4">
    <source>
        <dbReference type="Proteomes" id="UP001187531"/>
    </source>
</evidence>
<dbReference type="InterPro" id="IPR000073">
    <property type="entry name" value="AB_hydrolase_1"/>
</dbReference>
<dbReference type="AlphaFoldDB" id="A0AA88HTU2"/>
<feature type="domain" description="Phosphatidylserine Lipase ABHD16 N-terminal" evidence="2">
    <location>
        <begin position="3"/>
        <end position="129"/>
    </location>
</feature>
<dbReference type="Pfam" id="PF00561">
    <property type="entry name" value="Abhydrolase_1"/>
    <property type="match status" value="1"/>
</dbReference>
<evidence type="ECO:0000259" key="2">
    <source>
        <dbReference type="Pfam" id="PF22990"/>
    </source>
</evidence>
<organism evidence="3 4">
    <name type="scientific">Artemia franciscana</name>
    <name type="common">Brine shrimp</name>
    <name type="synonym">Artemia sanfranciscana</name>
    <dbReference type="NCBI Taxonomy" id="6661"/>
    <lineage>
        <taxon>Eukaryota</taxon>
        <taxon>Metazoa</taxon>
        <taxon>Ecdysozoa</taxon>
        <taxon>Arthropoda</taxon>
        <taxon>Crustacea</taxon>
        <taxon>Branchiopoda</taxon>
        <taxon>Anostraca</taxon>
        <taxon>Artemiidae</taxon>
        <taxon>Artemia</taxon>
    </lineage>
</organism>
<dbReference type="Pfam" id="PF22990">
    <property type="entry name" value="ABHD16_N"/>
    <property type="match status" value="1"/>
</dbReference>
<accession>A0AA88HTU2</accession>
<name>A0AA88HTU2_ARTSF</name>
<keyword evidence="4" id="KW-1185">Reference proteome</keyword>
<dbReference type="EMBL" id="JAVRJZ010000016">
    <property type="protein sequence ID" value="KAK2710723.1"/>
    <property type="molecule type" value="Genomic_DNA"/>
</dbReference>
<evidence type="ECO:0000259" key="1">
    <source>
        <dbReference type="Pfam" id="PF00561"/>
    </source>
</evidence>